<dbReference type="GO" id="GO:0004674">
    <property type="term" value="F:protein serine/threonine kinase activity"/>
    <property type="evidence" value="ECO:0007669"/>
    <property type="project" value="UniProtKB-KW"/>
</dbReference>
<dbReference type="PROSITE" id="PS50011">
    <property type="entry name" value="PROTEIN_KINASE_DOM"/>
    <property type="match status" value="1"/>
</dbReference>
<sequence>MPMEVVLLKRVSQPPCCSNIVNLLEWFDLPHEIIMVLEWPRPCMNLKHFTELQKSCLTEAQTRDVMLQVIRAVHHCCKRGVLHRDIKASNLLIDPETLQVKLIDFGCGDLLKDAPYENYFGTTAFCPPEWLIFKEYHGIPATIWALGILLYNLLTGEYPFKTEQDMDFGHLKLVPGLSQVWSKEEKARHRRLA</sequence>
<comment type="catalytic activity">
    <reaction evidence="8">
        <text>L-threonyl-[protein] + ATP = O-phospho-L-threonyl-[protein] + ADP + H(+)</text>
        <dbReference type="Rhea" id="RHEA:46608"/>
        <dbReference type="Rhea" id="RHEA-COMP:11060"/>
        <dbReference type="Rhea" id="RHEA-COMP:11605"/>
        <dbReference type="ChEBI" id="CHEBI:15378"/>
        <dbReference type="ChEBI" id="CHEBI:30013"/>
        <dbReference type="ChEBI" id="CHEBI:30616"/>
        <dbReference type="ChEBI" id="CHEBI:61977"/>
        <dbReference type="ChEBI" id="CHEBI:456216"/>
        <dbReference type="EC" id="2.7.11.1"/>
    </reaction>
</comment>
<dbReference type="InterPro" id="IPR000719">
    <property type="entry name" value="Prot_kinase_dom"/>
</dbReference>
<dbReference type="Proteomes" id="UP001274896">
    <property type="component" value="Unassembled WGS sequence"/>
</dbReference>
<dbReference type="PANTHER" id="PTHR22984:SF11">
    <property type="entry name" value="AURORA KINASE-RELATED"/>
    <property type="match status" value="1"/>
</dbReference>
<dbReference type="PROSITE" id="PS00108">
    <property type="entry name" value="PROTEIN_KINASE_ST"/>
    <property type="match status" value="1"/>
</dbReference>
<accession>A0AAE0Q2K5</accession>
<dbReference type="PANTHER" id="PTHR22984">
    <property type="entry name" value="SERINE/THREONINE-PROTEIN KINASE PIM"/>
    <property type="match status" value="1"/>
</dbReference>
<dbReference type="InterPro" id="IPR051138">
    <property type="entry name" value="PIM_Ser/Thr_kinase"/>
</dbReference>
<keyword evidence="5" id="KW-0547">Nucleotide-binding</keyword>
<evidence type="ECO:0000256" key="2">
    <source>
        <dbReference type="ARBA" id="ARBA00012513"/>
    </source>
</evidence>
<protein>
    <recommendedName>
        <fullName evidence="2">non-specific serine/threonine protein kinase</fullName>
        <ecNumber evidence="2">2.7.11.1</ecNumber>
    </recommendedName>
</protein>
<evidence type="ECO:0000256" key="7">
    <source>
        <dbReference type="ARBA" id="ARBA00022840"/>
    </source>
</evidence>
<keyword evidence="4" id="KW-0808">Transferase</keyword>
<evidence type="ECO:0000256" key="3">
    <source>
        <dbReference type="ARBA" id="ARBA00022527"/>
    </source>
</evidence>
<name>A0AAE0Q2K5_9TELE</name>
<proteinExistence type="inferred from homology"/>
<dbReference type="GO" id="GO:0005524">
    <property type="term" value="F:ATP binding"/>
    <property type="evidence" value="ECO:0007669"/>
    <property type="project" value="UniProtKB-KW"/>
</dbReference>
<evidence type="ECO:0000313" key="11">
    <source>
        <dbReference type="EMBL" id="KAK3512829.1"/>
    </source>
</evidence>
<dbReference type="EMBL" id="JAUCMX010000023">
    <property type="protein sequence ID" value="KAK3512829.1"/>
    <property type="molecule type" value="Genomic_DNA"/>
</dbReference>
<evidence type="ECO:0000256" key="5">
    <source>
        <dbReference type="ARBA" id="ARBA00022741"/>
    </source>
</evidence>
<evidence type="ECO:0000256" key="4">
    <source>
        <dbReference type="ARBA" id="ARBA00022679"/>
    </source>
</evidence>
<dbReference type="Gene3D" id="3.30.200.20">
    <property type="entry name" value="Phosphorylase Kinase, domain 1"/>
    <property type="match status" value="1"/>
</dbReference>
<evidence type="ECO:0000256" key="1">
    <source>
        <dbReference type="ARBA" id="ARBA00005505"/>
    </source>
</evidence>
<dbReference type="SUPFAM" id="SSF56112">
    <property type="entry name" value="Protein kinase-like (PK-like)"/>
    <property type="match status" value="1"/>
</dbReference>
<dbReference type="GO" id="GO:0007346">
    <property type="term" value="P:regulation of mitotic cell cycle"/>
    <property type="evidence" value="ECO:0007669"/>
    <property type="project" value="TreeGrafter"/>
</dbReference>
<comment type="catalytic activity">
    <reaction evidence="9">
        <text>L-seryl-[protein] + ATP = O-phospho-L-seryl-[protein] + ADP + H(+)</text>
        <dbReference type="Rhea" id="RHEA:17989"/>
        <dbReference type="Rhea" id="RHEA-COMP:9863"/>
        <dbReference type="Rhea" id="RHEA-COMP:11604"/>
        <dbReference type="ChEBI" id="CHEBI:15378"/>
        <dbReference type="ChEBI" id="CHEBI:29999"/>
        <dbReference type="ChEBI" id="CHEBI:30616"/>
        <dbReference type="ChEBI" id="CHEBI:83421"/>
        <dbReference type="ChEBI" id="CHEBI:456216"/>
        <dbReference type="EC" id="2.7.11.1"/>
    </reaction>
</comment>
<feature type="domain" description="Protein kinase" evidence="10">
    <location>
        <begin position="1"/>
        <end position="193"/>
    </location>
</feature>
<dbReference type="GO" id="GO:0043066">
    <property type="term" value="P:negative regulation of apoptotic process"/>
    <property type="evidence" value="ECO:0007669"/>
    <property type="project" value="TreeGrafter"/>
</dbReference>
<dbReference type="InterPro" id="IPR008271">
    <property type="entry name" value="Ser/Thr_kinase_AS"/>
</dbReference>
<dbReference type="AlphaFoldDB" id="A0AAE0Q2K5"/>
<organism evidence="11 12">
    <name type="scientific">Hemibagrus guttatus</name>
    <dbReference type="NCBI Taxonomy" id="175788"/>
    <lineage>
        <taxon>Eukaryota</taxon>
        <taxon>Metazoa</taxon>
        <taxon>Chordata</taxon>
        <taxon>Craniata</taxon>
        <taxon>Vertebrata</taxon>
        <taxon>Euteleostomi</taxon>
        <taxon>Actinopterygii</taxon>
        <taxon>Neopterygii</taxon>
        <taxon>Teleostei</taxon>
        <taxon>Ostariophysi</taxon>
        <taxon>Siluriformes</taxon>
        <taxon>Bagridae</taxon>
        <taxon>Hemibagrus</taxon>
    </lineage>
</organism>
<evidence type="ECO:0000256" key="9">
    <source>
        <dbReference type="ARBA" id="ARBA00048679"/>
    </source>
</evidence>
<dbReference type="Pfam" id="PF00069">
    <property type="entry name" value="Pkinase"/>
    <property type="match status" value="1"/>
</dbReference>
<comment type="similarity">
    <text evidence="1">Belongs to the protein kinase superfamily. CAMK Ser/Thr protein kinase family. PIM subfamily.</text>
</comment>
<evidence type="ECO:0000313" key="12">
    <source>
        <dbReference type="Proteomes" id="UP001274896"/>
    </source>
</evidence>
<gene>
    <name evidence="11" type="ORF">QTP70_026487</name>
</gene>
<keyword evidence="12" id="KW-1185">Reference proteome</keyword>
<keyword evidence="7" id="KW-0067">ATP-binding</keyword>
<keyword evidence="3" id="KW-0723">Serine/threonine-protein kinase</keyword>
<evidence type="ECO:0000256" key="6">
    <source>
        <dbReference type="ARBA" id="ARBA00022777"/>
    </source>
</evidence>
<dbReference type="SMART" id="SM00220">
    <property type="entry name" value="S_TKc"/>
    <property type="match status" value="1"/>
</dbReference>
<evidence type="ECO:0000259" key="10">
    <source>
        <dbReference type="PROSITE" id="PS50011"/>
    </source>
</evidence>
<keyword evidence="6" id="KW-0418">Kinase</keyword>
<dbReference type="GO" id="GO:0005737">
    <property type="term" value="C:cytoplasm"/>
    <property type="evidence" value="ECO:0007669"/>
    <property type="project" value="TreeGrafter"/>
</dbReference>
<evidence type="ECO:0000256" key="8">
    <source>
        <dbReference type="ARBA" id="ARBA00047899"/>
    </source>
</evidence>
<dbReference type="Gene3D" id="1.10.510.10">
    <property type="entry name" value="Transferase(Phosphotransferase) domain 1"/>
    <property type="match status" value="1"/>
</dbReference>
<comment type="caution">
    <text evidence="11">The sequence shown here is derived from an EMBL/GenBank/DDBJ whole genome shotgun (WGS) entry which is preliminary data.</text>
</comment>
<reference evidence="11" key="1">
    <citation type="submission" date="2023-06" db="EMBL/GenBank/DDBJ databases">
        <title>Male Hemibagrus guttatus genome.</title>
        <authorList>
            <person name="Bian C."/>
        </authorList>
    </citation>
    <scope>NUCLEOTIDE SEQUENCE</scope>
    <source>
        <strain evidence="11">Male_cb2023</strain>
        <tissue evidence="11">Muscle</tissue>
    </source>
</reference>
<dbReference type="EC" id="2.7.11.1" evidence="2"/>
<dbReference type="InterPro" id="IPR011009">
    <property type="entry name" value="Kinase-like_dom_sf"/>
</dbReference>